<dbReference type="RefSeq" id="WP_232055681.1">
    <property type="nucleotide sequence ID" value="NZ_LS992241.1"/>
</dbReference>
<dbReference type="EMBL" id="LS992241">
    <property type="protein sequence ID" value="SYX85802.1"/>
    <property type="molecule type" value="Genomic_DNA"/>
</dbReference>
<name>A0A383RGT8_PAEAL</name>
<gene>
    <name evidence="2" type="ORF">PBLR_14224</name>
</gene>
<evidence type="ECO:0000313" key="3">
    <source>
        <dbReference type="Proteomes" id="UP000304148"/>
    </source>
</evidence>
<organism evidence="2 3">
    <name type="scientific">Paenibacillus alvei</name>
    <name type="common">Bacillus alvei</name>
    <dbReference type="NCBI Taxonomy" id="44250"/>
    <lineage>
        <taxon>Bacteria</taxon>
        <taxon>Bacillati</taxon>
        <taxon>Bacillota</taxon>
        <taxon>Bacilli</taxon>
        <taxon>Bacillales</taxon>
        <taxon>Paenibacillaceae</taxon>
        <taxon>Paenibacillus</taxon>
    </lineage>
</organism>
<reference evidence="3" key="1">
    <citation type="submission" date="2018-08" db="EMBL/GenBank/DDBJ databases">
        <authorList>
            <person name="Chevrot R."/>
        </authorList>
    </citation>
    <scope>NUCLEOTIDE SEQUENCE [LARGE SCALE GENOMIC DNA]</scope>
</reference>
<sequence>MLAIEEGYKLPEKLRKWWKRLVSEDGTYTVEASIIFPVVFYCCLAMLFFAMLMFQHVMSSHAATLAAERGAAFWDNSYKDATTGSYPVGQQDGLYWRMLDDYMLDRLLGVVTGSVTNEVSLPVSIDSASLPEKKLIRAGRLLPPIFHGEMKFDNIAIERKVTVSLERPLYQTAFERLTRRRVSGEGGASAAVVEPVEFIRSVEFARYMSTKLAQWNKKGISNEQAADTIKRAAI</sequence>
<keyword evidence="1" id="KW-0472">Membrane</keyword>
<dbReference type="Proteomes" id="UP000304148">
    <property type="component" value="Chromosome"/>
</dbReference>
<keyword evidence="1" id="KW-1133">Transmembrane helix</keyword>
<keyword evidence="1" id="KW-0812">Transmembrane</keyword>
<proteinExistence type="predicted"/>
<accession>A0A383RGT8</accession>
<dbReference type="AlphaFoldDB" id="A0A383RGT8"/>
<feature type="transmembrane region" description="Helical" evidence="1">
    <location>
        <begin position="34"/>
        <end position="54"/>
    </location>
</feature>
<protein>
    <submittedName>
        <fullName evidence="2">Tade family protein</fullName>
    </submittedName>
</protein>
<evidence type="ECO:0000256" key="1">
    <source>
        <dbReference type="SAM" id="Phobius"/>
    </source>
</evidence>
<evidence type="ECO:0000313" key="2">
    <source>
        <dbReference type="EMBL" id="SYX85802.1"/>
    </source>
</evidence>